<feature type="compositionally biased region" description="Polar residues" evidence="1">
    <location>
        <begin position="725"/>
        <end position="739"/>
    </location>
</feature>
<feature type="region of interest" description="Disordered" evidence="1">
    <location>
        <begin position="66"/>
        <end position="86"/>
    </location>
</feature>
<dbReference type="Proteomes" id="UP000269276">
    <property type="component" value="Unassembled WGS sequence"/>
</dbReference>
<protein>
    <submittedName>
        <fullName evidence="2">Uncharacterized protein</fullName>
    </submittedName>
</protein>
<reference evidence="2 3" key="1">
    <citation type="journal article" date="2018" name="BMC Genomics">
        <title>Genomic evidence for intraspecific hybridization in a clonal and extremely halotolerant yeast.</title>
        <authorList>
            <person name="Gostincar C."/>
            <person name="Stajich J.E."/>
            <person name="Zupancic J."/>
            <person name="Zalar P."/>
            <person name="Gunde-Cimerman N."/>
        </authorList>
    </citation>
    <scope>NUCLEOTIDE SEQUENCE [LARGE SCALE GENOMIC DNA]</scope>
    <source>
        <strain evidence="2 3">EXF-2682</strain>
    </source>
</reference>
<comment type="caution">
    <text evidence="2">The sequence shown here is derived from an EMBL/GenBank/DDBJ whole genome shotgun (WGS) entry which is preliminary data.</text>
</comment>
<dbReference type="OrthoDB" id="185373at2759"/>
<dbReference type="EMBL" id="QWIP01000371">
    <property type="protein sequence ID" value="RMY65048.1"/>
    <property type="molecule type" value="Genomic_DNA"/>
</dbReference>
<proteinExistence type="predicted"/>
<evidence type="ECO:0000313" key="2">
    <source>
        <dbReference type="EMBL" id="RMY65048.1"/>
    </source>
</evidence>
<name>A0A3M7DKZ1_HORWE</name>
<accession>A0A3M7DKZ1</accession>
<dbReference type="AlphaFoldDB" id="A0A3M7DKZ1"/>
<organism evidence="2 3">
    <name type="scientific">Hortaea werneckii</name>
    <name type="common">Black yeast</name>
    <name type="synonym">Cladosporium werneckii</name>
    <dbReference type="NCBI Taxonomy" id="91943"/>
    <lineage>
        <taxon>Eukaryota</taxon>
        <taxon>Fungi</taxon>
        <taxon>Dikarya</taxon>
        <taxon>Ascomycota</taxon>
        <taxon>Pezizomycotina</taxon>
        <taxon>Dothideomycetes</taxon>
        <taxon>Dothideomycetidae</taxon>
        <taxon>Mycosphaerellales</taxon>
        <taxon>Teratosphaeriaceae</taxon>
        <taxon>Hortaea</taxon>
    </lineage>
</organism>
<sequence length="776" mass="86364">MLFSTALRRSQAELQAHQRWLSSFVIASRAASGIHSPNIIQSERLPAWQQQSRHYAYHVPKHVRRRQRQERQAELHPQPSSGSANELQLEQALAQAITDVNIKDVISIFSQMQDYRALHRSATWRICQCLHEGYRRQFRAPATEAKRQDMDEMVAFAEKIVAHIRKGDLAPDCRAHLHLLGFFKEIGAFGSGVAFWHWLEDQGDDHVNKDVYGVAIDLLAKNGNPLSELEELYERALERFPGQFSAYYLAPNSILADREAPTTIPGIPMILLQGILSARLLRGDSKSAYLALDTALRLYPTVTPSRFFDVFVEERPLAESFAVYAMACRAGNPPSYENMRRMLTEMRGNADRRSPDGYVSVLRQMLLTTYLFVGGGGQLTGNMLNELAIAVTKTARLKGFAALEPEDKRRVANALTGLLRQLFDIFARYSVTPGIGAFNSFIVNVAGFGQSRHLIDVALKNAASIKKEPNHVTRRSVLTAAGLIRDQDLVAASWNELVTSKAEDGQLPDATDFHILVKAAKLSGAIDFAKAACIGMESYLTEEQLHGIYERLESDDADSPSTMAALDVNSLLSQLEVLRADMVVFHDRTVGQPRTQDFGQQTPPLTILPPPEELRLPELELRQLYDEMTTVKQEATNDGEPVLTSSPSLDRTISETNLSLGQLRYENWKMINNLLAWAEMHDNAYEKAVDEAIAAGVAPPPRERVLKSTLSKSARSPRDLGEQPIASNMSASTNPPTKPKSNIWNVLELAICVDPSFRDECVNFGTEDSLVSGDSV</sequence>
<evidence type="ECO:0000313" key="3">
    <source>
        <dbReference type="Proteomes" id="UP000269276"/>
    </source>
</evidence>
<gene>
    <name evidence="2" type="ORF">D0863_09383</name>
</gene>
<feature type="region of interest" description="Disordered" evidence="1">
    <location>
        <begin position="706"/>
        <end position="739"/>
    </location>
</feature>
<dbReference type="VEuPathDB" id="FungiDB:BTJ68_00892"/>
<evidence type="ECO:0000256" key="1">
    <source>
        <dbReference type="SAM" id="MobiDB-lite"/>
    </source>
</evidence>